<dbReference type="InterPro" id="IPR036736">
    <property type="entry name" value="ACP-like_sf"/>
</dbReference>
<dbReference type="RefSeq" id="WP_308956165.1">
    <property type="nucleotide sequence ID" value="NZ_JAVICY010000012.1"/>
</dbReference>
<feature type="domain" description="Carrier" evidence="1">
    <location>
        <begin position="159"/>
        <end position="233"/>
    </location>
</feature>
<protein>
    <submittedName>
        <fullName evidence="2">Phosphopantetheine-binding protein</fullName>
    </submittedName>
</protein>
<dbReference type="Gene3D" id="1.10.1200.10">
    <property type="entry name" value="ACP-like"/>
    <property type="match status" value="1"/>
</dbReference>
<comment type="caution">
    <text evidence="2">The sequence shown here is derived from an EMBL/GenBank/DDBJ whole genome shotgun (WGS) entry which is preliminary data.</text>
</comment>
<gene>
    <name evidence="2" type="ORF">RFH51_09675</name>
</gene>
<dbReference type="InterPro" id="IPR009081">
    <property type="entry name" value="PP-bd_ACP"/>
</dbReference>
<name>A0AAW8JKF9_9GAMM</name>
<evidence type="ECO:0000259" key="1">
    <source>
        <dbReference type="PROSITE" id="PS50075"/>
    </source>
</evidence>
<dbReference type="AlphaFoldDB" id="A0AAW8JKF9"/>
<evidence type="ECO:0000313" key="2">
    <source>
        <dbReference type="EMBL" id="MDQ9071728.1"/>
    </source>
</evidence>
<dbReference type="SUPFAM" id="SSF47336">
    <property type="entry name" value="ACP-like"/>
    <property type="match status" value="1"/>
</dbReference>
<dbReference type="PROSITE" id="PS50075">
    <property type="entry name" value="CARRIER"/>
    <property type="match status" value="1"/>
</dbReference>
<reference evidence="2" key="1">
    <citation type="submission" date="2023-08" db="EMBL/GenBank/DDBJ databases">
        <title>Emergence of clinically-relevant ST2 carbapenem-resistant Acinetobacter baumannii strains in hospital sewages in Zhejiang, East of China.</title>
        <authorList>
            <person name="Kaichao C."/>
            <person name="Zhang R."/>
        </authorList>
    </citation>
    <scope>NUCLEOTIDE SEQUENCE</scope>
    <source>
        <strain evidence="2">M-SY-60</strain>
    </source>
</reference>
<accession>A0AAW8JKF9</accession>
<dbReference type="EMBL" id="JAVIDA010000011">
    <property type="protein sequence ID" value="MDQ9071728.1"/>
    <property type="molecule type" value="Genomic_DNA"/>
</dbReference>
<sequence>MFYLFPKKIQLQASQAKWSLQSAKTVLLIVGLAHLKSQTDFTDSVLAQHLLQLIKKAKALDIPIVDLDMHQPQHGMLHLGQKLGRDSQLVVAGMVDSQFKQIMQYMSSVTQNICVINDAILLQNLDQHIQWINTIAAQNIQHSNTQNVTRLWALSAPSELILSSKGILLAIAEQLDMDALEIDPEVDLREYGLDSVAIVSLIGLWRANGADITYENFGENNSLVKLFHFLKIS</sequence>
<dbReference type="Pfam" id="PF00550">
    <property type="entry name" value="PP-binding"/>
    <property type="match status" value="1"/>
</dbReference>
<proteinExistence type="predicted"/>
<evidence type="ECO:0000313" key="3">
    <source>
        <dbReference type="Proteomes" id="UP001243195"/>
    </source>
</evidence>
<organism evidence="2 3">
    <name type="scientific">Acinetobacter gerneri</name>
    <dbReference type="NCBI Taxonomy" id="202952"/>
    <lineage>
        <taxon>Bacteria</taxon>
        <taxon>Pseudomonadati</taxon>
        <taxon>Pseudomonadota</taxon>
        <taxon>Gammaproteobacteria</taxon>
        <taxon>Moraxellales</taxon>
        <taxon>Moraxellaceae</taxon>
        <taxon>Acinetobacter</taxon>
    </lineage>
</organism>
<dbReference type="Proteomes" id="UP001243195">
    <property type="component" value="Unassembled WGS sequence"/>
</dbReference>